<accession>A0A956N7X2</accession>
<dbReference type="PROSITE" id="PS50106">
    <property type="entry name" value="PDZ"/>
    <property type="match status" value="1"/>
</dbReference>
<dbReference type="Proteomes" id="UP000739538">
    <property type="component" value="Unassembled WGS sequence"/>
</dbReference>
<dbReference type="Gene3D" id="2.40.70.10">
    <property type="entry name" value="Acid Proteases"/>
    <property type="match status" value="2"/>
</dbReference>
<evidence type="ECO:0000259" key="3">
    <source>
        <dbReference type="PROSITE" id="PS50106"/>
    </source>
</evidence>
<dbReference type="Pfam" id="PF13650">
    <property type="entry name" value="Asp_protease_2"/>
    <property type="match status" value="2"/>
</dbReference>
<dbReference type="PROSITE" id="PS50175">
    <property type="entry name" value="ASP_PROT_RETROV"/>
    <property type="match status" value="1"/>
</dbReference>
<evidence type="ECO:0000256" key="2">
    <source>
        <dbReference type="SAM" id="SignalP"/>
    </source>
</evidence>
<evidence type="ECO:0000259" key="4">
    <source>
        <dbReference type="PROSITE" id="PS50175"/>
    </source>
</evidence>
<dbReference type="InterPro" id="IPR001478">
    <property type="entry name" value="PDZ"/>
</dbReference>
<keyword evidence="2" id="KW-0732">Signal</keyword>
<dbReference type="GO" id="GO:0004190">
    <property type="term" value="F:aspartic-type endopeptidase activity"/>
    <property type="evidence" value="ECO:0007669"/>
    <property type="project" value="InterPro"/>
</dbReference>
<keyword evidence="5" id="KW-0645">Protease</keyword>
<feature type="chain" id="PRO_5036763335" evidence="2">
    <location>
        <begin position="25"/>
        <end position="647"/>
    </location>
</feature>
<dbReference type="GO" id="GO:0006508">
    <property type="term" value="P:proteolysis"/>
    <property type="evidence" value="ECO:0007669"/>
    <property type="project" value="UniProtKB-KW"/>
</dbReference>
<evidence type="ECO:0000256" key="1">
    <source>
        <dbReference type="ARBA" id="ARBA00022801"/>
    </source>
</evidence>
<proteinExistence type="predicted"/>
<feature type="domain" description="PDZ" evidence="3">
    <location>
        <begin position="546"/>
        <end position="607"/>
    </location>
</feature>
<dbReference type="AlphaFoldDB" id="A0A956N7X2"/>
<dbReference type="SUPFAM" id="SSF50630">
    <property type="entry name" value="Acid proteases"/>
    <property type="match status" value="1"/>
</dbReference>
<dbReference type="Gene3D" id="2.30.42.10">
    <property type="match status" value="1"/>
</dbReference>
<keyword evidence="1" id="KW-0378">Hydrolase</keyword>
<evidence type="ECO:0000313" key="6">
    <source>
        <dbReference type="Proteomes" id="UP000739538"/>
    </source>
</evidence>
<reference evidence="5" key="2">
    <citation type="journal article" date="2021" name="Microbiome">
        <title>Successional dynamics and alternative stable states in a saline activated sludge microbial community over 9 years.</title>
        <authorList>
            <person name="Wang Y."/>
            <person name="Ye J."/>
            <person name="Ju F."/>
            <person name="Liu L."/>
            <person name="Boyd J.A."/>
            <person name="Deng Y."/>
            <person name="Parks D.H."/>
            <person name="Jiang X."/>
            <person name="Yin X."/>
            <person name="Woodcroft B.J."/>
            <person name="Tyson G.W."/>
            <person name="Hugenholtz P."/>
            <person name="Polz M.F."/>
            <person name="Zhang T."/>
        </authorList>
    </citation>
    <scope>NUCLEOTIDE SEQUENCE</scope>
    <source>
        <strain evidence="5">HKST-UBA02</strain>
    </source>
</reference>
<evidence type="ECO:0000313" key="5">
    <source>
        <dbReference type="EMBL" id="MCA9754375.1"/>
    </source>
</evidence>
<gene>
    <name evidence="5" type="ORF">KDA27_01125</name>
</gene>
<dbReference type="SUPFAM" id="SSF50156">
    <property type="entry name" value="PDZ domain-like"/>
    <property type="match status" value="1"/>
</dbReference>
<sequence>MSRASLFSTIAAASLALGVGTAMADDMVPNAAMGAINGLADNSPKGRVNASSASTDRALTDVIEQHLAWLGGRENLGEIRTLYMSGRLIAAGLEGTVTTQMMRPDRIHMQYELGPLRGTEVLDGETGWRLNETGQVEDLGDETRAGHEWSLDSAFALTLLGRTKRQVTLLPAEERDGKTWNVVRIGGTAGRSDDLFLDPQYGGLEWTRTIADGDTTWNQSDDWRATNGVRIPYHSMQLHENPAGNVEVEWTQLVVNAEIDPGLFERPTSSVRVGRIEGDAPSTGWIPMERYQERWIYLRGKLNGAETDLVLDSGAGMTVVDRSFAESIGIESSGALAASGVGGTDEAAVASSLSVDLGGLRFDGITAAILDLSSVARRLGRPIPVIFGKEAFHEFVVDVDYPNDRIAFHEPESFTYSGPGHTIDLISADGGHKLVMLSIEGLPETEFHLDTGSGGTVTLFPHYVDANHLLDGRKLSDTRLGGVGGDMTAKTGSLARVEIAGFELGDVPVTFFPGGDGAFDTQRQQGNLGAGILSRFRTIFDYGQARLILEPGKDWQREFRRDRIGITVDSGENGLLVTHVATGSPAAEAEIPLGMVLVSVNGEPLTGTGDVSPNERWWKIASGAEGGTVTFVDGDGAVHEIVRKRYS</sequence>
<protein>
    <submittedName>
        <fullName evidence="5">Aspartyl protease family protein</fullName>
    </submittedName>
</protein>
<feature type="signal peptide" evidence="2">
    <location>
        <begin position="1"/>
        <end position="24"/>
    </location>
</feature>
<feature type="domain" description="Peptidase A2" evidence="4">
    <location>
        <begin position="307"/>
        <end position="383"/>
    </location>
</feature>
<reference evidence="5" key="1">
    <citation type="submission" date="2020-04" db="EMBL/GenBank/DDBJ databases">
        <authorList>
            <person name="Zhang T."/>
        </authorList>
    </citation>
    <scope>NUCLEOTIDE SEQUENCE</scope>
    <source>
        <strain evidence="5">HKST-UBA02</strain>
    </source>
</reference>
<organism evidence="5 6">
    <name type="scientific">Eiseniibacteriota bacterium</name>
    <dbReference type="NCBI Taxonomy" id="2212470"/>
    <lineage>
        <taxon>Bacteria</taxon>
        <taxon>Candidatus Eiseniibacteriota</taxon>
    </lineage>
</organism>
<dbReference type="InterPro" id="IPR021109">
    <property type="entry name" value="Peptidase_aspartic_dom_sf"/>
</dbReference>
<dbReference type="CDD" id="cd05483">
    <property type="entry name" value="retropepsin_like_bacteria"/>
    <property type="match status" value="1"/>
</dbReference>
<comment type="caution">
    <text evidence="5">The sequence shown here is derived from an EMBL/GenBank/DDBJ whole genome shotgun (WGS) entry which is preliminary data.</text>
</comment>
<dbReference type="InterPro" id="IPR036034">
    <property type="entry name" value="PDZ_sf"/>
</dbReference>
<dbReference type="InterPro" id="IPR001995">
    <property type="entry name" value="Peptidase_A2_cat"/>
</dbReference>
<name>A0A956N7X2_UNCEI</name>
<dbReference type="EMBL" id="JAGQHS010000003">
    <property type="protein sequence ID" value="MCA9754375.1"/>
    <property type="molecule type" value="Genomic_DNA"/>
</dbReference>
<dbReference type="InterPro" id="IPR034122">
    <property type="entry name" value="Retropepsin-like_bacterial"/>
</dbReference>